<dbReference type="InterPro" id="IPR000056">
    <property type="entry name" value="Ribul_P_3_epim-like"/>
</dbReference>
<evidence type="ECO:0000313" key="4">
    <source>
        <dbReference type="Proteomes" id="UP000179024"/>
    </source>
</evidence>
<reference evidence="3 4" key="1">
    <citation type="journal article" date="2016" name="Nat. Commun.">
        <title>Thousands of microbial genomes shed light on interconnected biogeochemical processes in an aquifer system.</title>
        <authorList>
            <person name="Anantharaman K."/>
            <person name="Brown C.T."/>
            <person name="Hug L.A."/>
            <person name="Sharon I."/>
            <person name="Castelle C.J."/>
            <person name="Probst A.J."/>
            <person name="Thomas B.C."/>
            <person name="Singh A."/>
            <person name="Wilkins M.J."/>
            <person name="Karaoz U."/>
            <person name="Brodie E.L."/>
            <person name="Williams K.H."/>
            <person name="Hubbard S.S."/>
            <person name="Banfield J.F."/>
        </authorList>
    </citation>
    <scope>NUCLEOTIDE SEQUENCE [LARGE SCALE GENOMIC DNA]</scope>
</reference>
<dbReference type="InterPro" id="IPR011060">
    <property type="entry name" value="RibuloseP-bd_barrel"/>
</dbReference>
<keyword evidence="1" id="KW-0479">Metal-binding</keyword>
<gene>
    <name evidence="3" type="ORF">A3F34_00515</name>
</gene>
<evidence type="ECO:0000256" key="1">
    <source>
        <dbReference type="ARBA" id="ARBA00022723"/>
    </source>
</evidence>
<name>A0A1F7I6K4_9BACT</name>
<accession>A0A1F7I6K4</accession>
<dbReference type="GO" id="GO:0016857">
    <property type="term" value="F:racemase and epimerase activity, acting on carbohydrates and derivatives"/>
    <property type="evidence" value="ECO:0007669"/>
    <property type="project" value="InterPro"/>
</dbReference>
<dbReference type="PANTHER" id="PTHR11749">
    <property type="entry name" value="RIBULOSE-5-PHOSPHATE-3-EPIMERASE"/>
    <property type="match status" value="1"/>
</dbReference>
<sequence length="221" mass="25245">MLIYPSILEKDAASLSEYLHQLLPVFDHFQLDVVDGDFVPGNTVPLDDVVKKLTKEATDFKEKTFEFHLMVRKYDDELKKIKKLLQYIEINLVIIHAEVLVTPFDLEQADWDFGICLNPETTVDSCWEKIKDFPFIQLMTVYPGQQGAPFVPEVLDKITVLRKKGYSGKITLDGAMNDTTLPIILSKKYLPDAICPGSYFKQNPQTQLEKLQRILATGYKG</sequence>
<evidence type="ECO:0008006" key="5">
    <source>
        <dbReference type="Google" id="ProtNLM"/>
    </source>
</evidence>
<dbReference type="Pfam" id="PF00834">
    <property type="entry name" value="Ribul_P_3_epim"/>
    <property type="match status" value="1"/>
</dbReference>
<evidence type="ECO:0000256" key="2">
    <source>
        <dbReference type="ARBA" id="ARBA00023235"/>
    </source>
</evidence>
<organism evidence="3 4">
    <name type="scientific">Candidatus Roizmanbacteria bacterium RIFCSPHIGHO2_12_FULL_44_10</name>
    <dbReference type="NCBI Taxonomy" id="1802054"/>
    <lineage>
        <taxon>Bacteria</taxon>
        <taxon>Candidatus Roizmaniibacteriota</taxon>
    </lineage>
</organism>
<dbReference type="SUPFAM" id="SSF51366">
    <property type="entry name" value="Ribulose-phoshate binding barrel"/>
    <property type="match status" value="1"/>
</dbReference>
<dbReference type="Proteomes" id="UP000179024">
    <property type="component" value="Unassembled WGS sequence"/>
</dbReference>
<protein>
    <recommendedName>
        <fullName evidence="5">Ribulose-phosphate 3-epimerase</fullName>
    </recommendedName>
</protein>
<comment type="caution">
    <text evidence="3">The sequence shown here is derived from an EMBL/GenBank/DDBJ whole genome shotgun (WGS) entry which is preliminary data.</text>
</comment>
<proteinExistence type="predicted"/>
<dbReference type="InterPro" id="IPR013785">
    <property type="entry name" value="Aldolase_TIM"/>
</dbReference>
<dbReference type="Gene3D" id="3.20.20.70">
    <property type="entry name" value="Aldolase class I"/>
    <property type="match status" value="1"/>
</dbReference>
<dbReference type="GO" id="GO:0005975">
    <property type="term" value="P:carbohydrate metabolic process"/>
    <property type="evidence" value="ECO:0007669"/>
    <property type="project" value="InterPro"/>
</dbReference>
<evidence type="ECO:0000313" key="3">
    <source>
        <dbReference type="EMBL" id="OGK38990.1"/>
    </source>
</evidence>
<dbReference type="GO" id="GO:0046872">
    <property type="term" value="F:metal ion binding"/>
    <property type="evidence" value="ECO:0007669"/>
    <property type="project" value="UniProtKB-KW"/>
</dbReference>
<keyword evidence="2" id="KW-0413">Isomerase</keyword>
<dbReference type="EMBL" id="MGAE01000031">
    <property type="protein sequence ID" value="OGK38990.1"/>
    <property type="molecule type" value="Genomic_DNA"/>
</dbReference>
<dbReference type="AlphaFoldDB" id="A0A1F7I6K4"/>